<sequence length="160" mass="17059">MEGVPATPALEADMPRDATDPNLVQDLRTAVEAVRHEVRAGRTDTLESLRTLSGDVRETRDLVIEHLGEHKGREKASGAHVAQGQAKVARWSALGTWARVVLVAVGMVAAAAAFVAFGSQALRAEQPTGIELRTEIKAAVRGEIKAAVADAFADMRDDEP</sequence>
<feature type="transmembrane region" description="Helical" evidence="2">
    <location>
        <begin position="97"/>
        <end position="117"/>
    </location>
</feature>
<keyword evidence="2" id="KW-0812">Transmembrane</keyword>
<protein>
    <submittedName>
        <fullName evidence="3">Uncharacterized protein</fullName>
    </submittedName>
</protein>
<reference evidence="3" key="1">
    <citation type="submission" date="2020-03" db="EMBL/GenBank/DDBJ databases">
        <title>The deep terrestrial virosphere.</title>
        <authorList>
            <person name="Holmfeldt K."/>
            <person name="Nilsson E."/>
            <person name="Simone D."/>
            <person name="Lopez-Fernandez M."/>
            <person name="Wu X."/>
            <person name="de Brujin I."/>
            <person name="Lundin D."/>
            <person name="Andersson A."/>
            <person name="Bertilsson S."/>
            <person name="Dopson M."/>
        </authorList>
    </citation>
    <scope>NUCLEOTIDE SEQUENCE</scope>
    <source>
        <strain evidence="3">TM448B01923</strain>
    </source>
</reference>
<proteinExistence type="predicted"/>
<evidence type="ECO:0000256" key="1">
    <source>
        <dbReference type="SAM" id="MobiDB-lite"/>
    </source>
</evidence>
<dbReference type="EMBL" id="MT144843">
    <property type="protein sequence ID" value="QJI00314.1"/>
    <property type="molecule type" value="Genomic_DNA"/>
</dbReference>
<feature type="region of interest" description="Disordered" evidence="1">
    <location>
        <begin position="1"/>
        <end position="20"/>
    </location>
</feature>
<keyword evidence="2" id="KW-0472">Membrane</keyword>
<gene>
    <name evidence="3" type="ORF">TM448B01923_0002</name>
</gene>
<accession>A0A6M3XU50</accession>
<evidence type="ECO:0000256" key="2">
    <source>
        <dbReference type="SAM" id="Phobius"/>
    </source>
</evidence>
<name>A0A6M3XU50_9ZZZZ</name>
<keyword evidence="2" id="KW-1133">Transmembrane helix</keyword>
<organism evidence="3">
    <name type="scientific">viral metagenome</name>
    <dbReference type="NCBI Taxonomy" id="1070528"/>
    <lineage>
        <taxon>unclassified sequences</taxon>
        <taxon>metagenomes</taxon>
        <taxon>organismal metagenomes</taxon>
    </lineage>
</organism>
<dbReference type="AlphaFoldDB" id="A0A6M3XU50"/>
<evidence type="ECO:0000313" key="3">
    <source>
        <dbReference type="EMBL" id="QJI00314.1"/>
    </source>
</evidence>